<dbReference type="Gene3D" id="3.40.50.300">
    <property type="entry name" value="P-loop containing nucleotide triphosphate hydrolases"/>
    <property type="match status" value="2"/>
</dbReference>
<reference evidence="2" key="1">
    <citation type="submission" date="2023-06" db="EMBL/GenBank/DDBJ databases">
        <title>Multi-omics analyses reveal the molecular pathogenesis toolkit of Lasiodiplodia hormozganensis, a cross-kingdom pathogen.</title>
        <authorList>
            <person name="Felix C."/>
            <person name="Meneses R."/>
            <person name="Goncalves M.F.M."/>
            <person name="Tilleman L."/>
            <person name="Duarte A.S."/>
            <person name="Jorrin-Novo J.V."/>
            <person name="Van De Peer Y."/>
            <person name="Deforce D."/>
            <person name="Van Nieuwerburgh F."/>
            <person name="Esteves A.C."/>
            <person name="Alves A."/>
        </authorList>
    </citation>
    <scope>NUCLEOTIDE SEQUENCE</scope>
    <source>
        <strain evidence="2">CBS 339.90</strain>
    </source>
</reference>
<dbReference type="SUPFAM" id="SSF52540">
    <property type="entry name" value="P-loop containing nucleoside triphosphate hydrolases"/>
    <property type="match status" value="1"/>
</dbReference>
<dbReference type="InterPro" id="IPR027417">
    <property type="entry name" value="P-loop_NTPase"/>
</dbReference>
<feature type="compositionally biased region" description="Pro residues" evidence="1">
    <location>
        <begin position="87"/>
        <end position="96"/>
    </location>
</feature>
<name>A0AA39WZP2_9PEZI</name>
<organism evidence="2 3">
    <name type="scientific">Lasiodiplodia hormozganensis</name>
    <dbReference type="NCBI Taxonomy" id="869390"/>
    <lineage>
        <taxon>Eukaryota</taxon>
        <taxon>Fungi</taxon>
        <taxon>Dikarya</taxon>
        <taxon>Ascomycota</taxon>
        <taxon>Pezizomycotina</taxon>
        <taxon>Dothideomycetes</taxon>
        <taxon>Dothideomycetes incertae sedis</taxon>
        <taxon>Botryosphaeriales</taxon>
        <taxon>Botryosphaeriaceae</taxon>
        <taxon>Lasiodiplodia</taxon>
    </lineage>
</organism>
<feature type="region of interest" description="Disordered" evidence="1">
    <location>
        <begin position="57"/>
        <end position="96"/>
    </location>
</feature>
<keyword evidence="3" id="KW-1185">Reference proteome</keyword>
<dbReference type="GO" id="GO:0016301">
    <property type="term" value="F:kinase activity"/>
    <property type="evidence" value="ECO:0007669"/>
    <property type="project" value="UniProtKB-KW"/>
</dbReference>
<keyword evidence="2" id="KW-0808">Transferase</keyword>
<comment type="caution">
    <text evidence="2">The sequence shown here is derived from an EMBL/GenBank/DDBJ whole genome shotgun (WGS) entry which is preliminary data.</text>
</comment>
<proteinExistence type="predicted"/>
<accession>A0AA39WZP2</accession>
<dbReference type="PANTHER" id="PTHR10285">
    <property type="entry name" value="URIDINE KINASE"/>
    <property type="match status" value="1"/>
</dbReference>
<gene>
    <name evidence="2" type="ORF">DIS24_g11162</name>
</gene>
<evidence type="ECO:0000313" key="3">
    <source>
        <dbReference type="Proteomes" id="UP001175001"/>
    </source>
</evidence>
<dbReference type="Proteomes" id="UP001175001">
    <property type="component" value="Unassembled WGS sequence"/>
</dbReference>
<feature type="compositionally biased region" description="Low complexity" evidence="1">
    <location>
        <begin position="59"/>
        <end position="77"/>
    </location>
</feature>
<evidence type="ECO:0000256" key="1">
    <source>
        <dbReference type="SAM" id="MobiDB-lite"/>
    </source>
</evidence>
<keyword evidence="2" id="KW-0418">Kinase</keyword>
<protein>
    <submittedName>
        <fullName evidence="2">Uridine kinase</fullName>
    </submittedName>
</protein>
<dbReference type="AlphaFoldDB" id="A0AA39WZP2"/>
<sequence>MDQQVEYLVQKALTKQASLASSSSPPNHRLLIAISGIPGSGKSTLAARVVARLNEEYNTSLPGSSSSTTTSTASTPPTDEEHRHQPPPRCSPPPSPFAVLVPMDGYHLPRSALSRMPDPAYAHYRRGAPWTFDGAAFAALVRACCEQPSSASSPLFAPSFDHAIKDPIPNDIEIGAGARVVVFEGNYLSMDEEPWRGAAALMDERWWVECEEGVARGRLVRRHVESGICAGEGEALERVVGTDEVNGREARAKRGEVDEIVISVEERK</sequence>
<evidence type="ECO:0000313" key="2">
    <source>
        <dbReference type="EMBL" id="KAK0624491.1"/>
    </source>
</evidence>
<dbReference type="EMBL" id="JAUJDW010000147">
    <property type="protein sequence ID" value="KAK0624491.1"/>
    <property type="molecule type" value="Genomic_DNA"/>
</dbReference>